<dbReference type="GO" id="GO:0046872">
    <property type="term" value="F:metal ion binding"/>
    <property type="evidence" value="ECO:0007669"/>
    <property type="project" value="UniProtKB-KW"/>
</dbReference>
<dbReference type="Proteomes" id="UP000225972">
    <property type="component" value="Unassembled WGS sequence"/>
</dbReference>
<dbReference type="SFLD" id="SFLDG01067">
    <property type="entry name" value="SPASM/twitch_domain_containing"/>
    <property type="match status" value="1"/>
</dbReference>
<evidence type="ECO:0000313" key="9">
    <source>
        <dbReference type="Proteomes" id="UP000225972"/>
    </source>
</evidence>
<gene>
    <name evidence="8" type="ORF">TRP8649_02789</name>
</gene>
<protein>
    <recommendedName>
        <fullName evidence="7">Radical SAM core domain-containing protein</fullName>
    </recommendedName>
</protein>
<keyword evidence="4" id="KW-0479">Metal-binding</keyword>
<organism evidence="8 9">
    <name type="scientific">Pelagimonas phthalicica</name>
    <dbReference type="NCBI Taxonomy" id="1037362"/>
    <lineage>
        <taxon>Bacteria</taxon>
        <taxon>Pseudomonadati</taxon>
        <taxon>Pseudomonadota</taxon>
        <taxon>Alphaproteobacteria</taxon>
        <taxon>Rhodobacterales</taxon>
        <taxon>Roseobacteraceae</taxon>
        <taxon>Pelagimonas</taxon>
    </lineage>
</organism>
<evidence type="ECO:0000256" key="4">
    <source>
        <dbReference type="ARBA" id="ARBA00022723"/>
    </source>
</evidence>
<dbReference type="InterPro" id="IPR013785">
    <property type="entry name" value="Aldolase_TIM"/>
</dbReference>
<dbReference type="NCBIfam" id="TIGR04085">
    <property type="entry name" value="rSAM_more_4Fe4S"/>
    <property type="match status" value="1"/>
</dbReference>
<dbReference type="Pfam" id="PF04055">
    <property type="entry name" value="Radical_SAM"/>
    <property type="match status" value="1"/>
</dbReference>
<dbReference type="SFLD" id="SFLDS00029">
    <property type="entry name" value="Radical_SAM"/>
    <property type="match status" value="1"/>
</dbReference>
<dbReference type="OrthoDB" id="9782387at2"/>
<dbReference type="SUPFAM" id="SSF102114">
    <property type="entry name" value="Radical SAM enzymes"/>
    <property type="match status" value="1"/>
</dbReference>
<dbReference type="GO" id="GO:0016491">
    <property type="term" value="F:oxidoreductase activity"/>
    <property type="evidence" value="ECO:0007669"/>
    <property type="project" value="InterPro"/>
</dbReference>
<dbReference type="PANTHER" id="PTHR43787:SF3">
    <property type="entry name" value="ARYLSULFATASE REGULATORY PROTEIN"/>
    <property type="match status" value="1"/>
</dbReference>
<evidence type="ECO:0000256" key="3">
    <source>
        <dbReference type="ARBA" id="ARBA00022691"/>
    </source>
</evidence>
<dbReference type="UniPathway" id="UPA00782"/>
<dbReference type="PANTHER" id="PTHR43787">
    <property type="entry name" value="FEMO COFACTOR BIOSYNTHESIS PROTEIN NIFB-RELATED"/>
    <property type="match status" value="1"/>
</dbReference>
<sequence>MKTSLYNNCRPAEVSGRALAFNSFSGALIEVSAEQADFLAGRHSFDPSQVQEKDENLLKDLYRNGFVVDDEVDEFALLKTRHDRAKHSRHQLDITISPTLDCNFGCFYCYQGRMKERMSQQVQDEIIDFIAQHEGLEELKLSWFGGEPLLCLDIIEAMSERIEELSKKMGFTYSAQMTTNGYDLDKERVAILRKCHVDNLQITLDGPPDLHDKRRNLVTRSNGTFWPIIEGIKLLNKAGSTVIIRSNVDKTNIDRVEELIDILADEGLHQNSFYLGQVKPYSEQVKRVSKVFLSKAEMGEHDARVQKYLARKNFKAGADVHFPEPKNTYCSANRTHAYVIDHDGETYKCWAEIGDHSLSLGQLRDLPPPELAEEKMSPCAQRWHDWSPFDEEKGCATCKMLPICMGGCAFSGMTILNNVPECIKFKFNLEETLVKKAAQLRRVPA</sequence>
<dbReference type="PROSITE" id="PS51918">
    <property type="entry name" value="RADICAL_SAM"/>
    <property type="match status" value="1"/>
</dbReference>
<name>A0A238JEM3_9RHOB</name>
<accession>A0A238JEM3</accession>
<evidence type="ECO:0000256" key="1">
    <source>
        <dbReference type="ARBA" id="ARBA00001966"/>
    </source>
</evidence>
<evidence type="ECO:0000256" key="2">
    <source>
        <dbReference type="ARBA" id="ARBA00022485"/>
    </source>
</evidence>
<dbReference type="InterPro" id="IPR023867">
    <property type="entry name" value="Sulphatase_maturase_rSAM"/>
</dbReference>
<dbReference type="GO" id="GO:0051539">
    <property type="term" value="F:4 iron, 4 sulfur cluster binding"/>
    <property type="evidence" value="ECO:0007669"/>
    <property type="project" value="UniProtKB-KW"/>
</dbReference>
<dbReference type="CDD" id="cd01335">
    <property type="entry name" value="Radical_SAM"/>
    <property type="match status" value="1"/>
</dbReference>
<dbReference type="InterPro" id="IPR023885">
    <property type="entry name" value="4Fe4S-binding_SPASM_dom"/>
</dbReference>
<dbReference type="Gene3D" id="3.20.20.70">
    <property type="entry name" value="Aldolase class I"/>
    <property type="match status" value="1"/>
</dbReference>
<keyword evidence="3" id="KW-0949">S-adenosyl-L-methionine</keyword>
<dbReference type="SFLD" id="SFLDG01386">
    <property type="entry name" value="main_SPASM_domain-containing"/>
    <property type="match status" value="1"/>
</dbReference>
<keyword evidence="2" id="KW-0004">4Fe-4S</keyword>
<evidence type="ECO:0000256" key="5">
    <source>
        <dbReference type="ARBA" id="ARBA00023004"/>
    </source>
</evidence>
<comment type="cofactor">
    <cofactor evidence="1">
        <name>[4Fe-4S] cluster</name>
        <dbReference type="ChEBI" id="CHEBI:49883"/>
    </cofactor>
</comment>
<dbReference type="InterPro" id="IPR058240">
    <property type="entry name" value="rSAM_sf"/>
</dbReference>
<dbReference type="AlphaFoldDB" id="A0A238JEM3"/>
<proteinExistence type="predicted"/>
<reference evidence="9" key="1">
    <citation type="submission" date="2017-05" db="EMBL/GenBank/DDBJ databases">
        <authorList>
            <person name="Rodrigo-Torres L."/>
            <person name="Arahal R. D."/>
            <person name="Lucena T."/>
        </authorList>
    </citation>
    <scope>NUCLEOTIDE SEQUENCE [LARGE SCALE GENOMIC DNA]</scope>
    <source>
        <strain evidence="9">CECT 8649</strain>
    </source>
</reference>
<dbReference type="InterPro" id="IPR007197">
    <property type="entry name" value="rSAM"/>
</dbReference>
<keyword evidence="6" id="KW-0411">Iron-sulfur</keyword>
<dbReference type="EMBL" id="FXXP01000002">
    <property type="protein sequence ID" value="SMX28664.1"/>
    <property type="molecule type" value="Genomic_DNA"/>
</dbReference>
<feature type="domain" description="Radical SAM core" evidence="7">
    <location>
        <begin position="86"/>
        <end position="312"/>
    </location>
</feature>
<dbReference type="SFLD" id="SFLDG01384">
    <property type="entry name" value="thioether_bond_formation_requi"/>
    <property type="match status" value="1"/>
</dbReference>
<evidence type="ECO:0000259" key="7">
    <source>
        <dbReference type="PROSITE" id="PS51918"/>
    </source>
</evidence>
<evidence type="ECO:0000313" key="8">
    <source>
        <dbReference type="EMBL" id="SMX28664.1"/>
    </source>
</evidence>
<dbReference type="RefSeq" id="WP_099246170.1">
    <property type="nucleotide sequence ID" value="NZ_FXXP01000002.1"/>
</dbReference>
<keyword evidence="5" id="KW-0408">Iron</keyword>
<evidence type="ECO:0000256" key="6">
    <source>
        <dbReference type="ARBA" id="ARBA00023014"/>
    </source>
</evidence>
<keyword evidence="9" id="KW-1185">Reference proteome</keyword>